<dbReference type="PROSITE" id="PS51450">
    <property type="entry name" value="LRR"/>
    <property type="match status" value="1"/>
</dbReference>
<dbReference type="Pfam" id="PF01582">
    <property type="entry name" value="TIR"/>
    <property type="match status" value="1"/>
</dbReference>
<dbReference type="InterPro" id="IPR000157">
    <property type="entry name" value="TIR_dom"/>
</dbReference>
<dbReference type="GO" id="GO:0043531">
    <property type="term" value="F:ADP binding"/>
    <property type="evidence" value="ECO:0007669"/>
    <property type="project" value="InterPro"/>
</dbReference>
<keyword evidence="3" id="KW-0611">Plant defense</keyword>
<organism evidence="5 6">
    <name type="scientific">Quillaja saponaria</name>
    <name type="common">Soap bark tree</name>
    <dbReference type="NCBI Taxonomy" id="32244"/>
    <lineage>
        <taxon>Eukaryota</taxon>
        <taxon>Viridiplantae</taxon>
        <taxon>Streptophyta</taxon>
        <taxon>Embryophyta</taxon>
        <taxon>Tracheophyta</taxon>
        <taxon>Spermatophyta</taxon>
        <taxon>Magnoliopsida</taxon>
        <taxon>eudicotyledons</taxon>
        <taxon>Gunneridae</taxon>
        <taxon>Pentapetalae</taxon>
        <taxon>rosids</taxon>
        <taxon>fabids</taxon>
        <taxon>Fabales</taxon>
        <taxon>Quillajaceae</taxon>
        <taxon>Quillaja</taxon>
    </lineage>
</organism>
<feature type="domain" description="TIR" evidence="4">
    <location>
        <begin position="17"/>
        <end position="183"/>
    </location>
</feature>
<dbReference type="EMBL" id="JARAOO010000014">
    <property type="protein sequence ID" value="KAJ7943555.1"/>
    <property type="molecule type" value="Genomic_DNA"/>
</dbReference>
<dbReference type="Pfam" id="PF00931">
    <property type="entry name" value="NB-ARC"/>
    <property type="match status" value="1"/>
</dbReference>
<comment type="caution">
    <text evidence="5">The sequence shown here is derived from an EMBL/GenBank/DDBJ whole genome shotgun (WGS) entry which is preliminary data.</text>
</comment>
<dbReference type="InterPro" id="IPR035897">
    <property type="entry name" value="Toll_tir_struct_dom_sf"/>
</dbReference>
<dbReference type="KEGG" id="qsa:O6P43_033087"/>
<dbReference type="InterPro" id="IPR058192">
    <property type="entry name" value="WHD_ROQ1-like"/>
</dbReference>
<dbReference type="PRINTS" id="PR00364">
    <property type="entry name" value="DISEASERSIST"/>
</dbReference>
<protein>
    <submittedName>
        <fullName evidence="5">TIR-NBS-LRR disease resistance protein</fullName>
    </submittedName>
</protein>
<evidence type="ECO:0000259" key="4">
    <source>
        <dbReference type="PROSITE" id="PS50104"/>
    </source>
</evidence>
<name>A0AAD7KRD5_QUISA</name>
<dbReference type="Gene3D" id="3.80.10.10">
    <property type="entry name" value="Ribonuclease Inhibitor"/>
    <property type="match status" value="4"/>
</dbReference>
<dbReference type="InterPro" id="IPR032675">
    <property type="entry name" value="LRR_dom_sf"/>
</dbReference>
<evidence type="ECO:0000256" key="3">
    <source>
        <dbReference type="ARBA" id="ARBA00022821"/>
    </source>
</evidence>
<dbReference type="InterPro" id="IPR042197">
    <property type="entry name" value="Apaf_helical"/>
</dbReference>
<dbReference type="PANTHER" id="PTHR11017">
    <property type="entry name" value="LEUCINE-RICH REPEAT-CONTAINING PROTEIN"/>
    <property type="match status" value="1"/>
</dbReference>
<dbReference type="InterPro" id="IPR002182">
    <property type="entry name" value="NB-ARC"/>
</dbReference>
<dbReference type="SMART" id="SM00255">
    <property type="entry name" value="TIR"/>
    <property type="match status" value="1"/>
</dbReference>
<dbReference type="Gene3D" id="1.10.8.430">
    <property type="entry name" value="Helical domain of apoptotic protease-activating factors"/>
    <property type="match status" value="1"/>
</dbReference>
<dbReference type="SUPFAM" id="SSF52200">
    <property type="entry name" value="Toll/Interleukin receptor TIR domain"/>
    <property type="match status" value="1"/>
</dbReference>
<gene>
    <name evidence="5" type="ORF">O6P43_033087</name>
</gene>
<dbReference type="Gene3D" id="3.40.50.300">
    <property type="entry name" value="P-loop containing nucleotide triphosphate hydrolases"/>
    <property type="match status" value="1"/>
</dbReference>
<dbReference type="InterPro" id="IPR003591">
    <property type="entry name" value="Leu-rich_rpt_typical-subtyp"/>
</dbReference>
<keyword evidence="1" id="KW-0433">Leucine-rich repeat</keyword>
<dbReference type="GO" id="GO:0006952">
    <property type="term" value="P:defense response"/>
    <property type="evidence" value="ECO:0007669"/>
    <property type="project" value="UniProtKB-KW"/>
</dbReference>
<dbReference type="InterPro" id="IPR001611">
    <property type="entry name" value="Leu-rich_rpt"/>
</dbReference>
<sequence>MSATHDDVSSTPVAFRLRWDVFLSFRGTDTRDSFTKNLYDSLLLHGVRVFRDDGGLHYGDEIASCLLEAIDDSAASIVIFSPNYASSHWCLEELAKILDCGRLIIPVFYGVDPSDVRKQKGPFEKAFTILTTQKDRFEEEKVLRWRKAMYKVGGLDGLVFNNYNSEDANYLIQNLVQDILKELSNTPVYVAEFTVGLENRVEELMKLIDVTKSSSLKILGLHGTGGIGKTTLAKALYNKLVSHFEHRSFISNVRENSSNDGLISLQKKLIGDLSPGTVIAPEDVNGGVAAMEEIVRRNRVLIVLDDVDDVSQLNLLIGNGEWFCEGSLVVITTRDRGVLLVGNQVELYEVKELNPSDSLKLFSYHALRRKEPTDKFLDLSTQIVLLTGGLPLALEVFGSFLFDKRTIEQWNDAVQKLKIIRPRHLQDVLKISFDGLDEQQKCVFLDISCLFVNMEMKREDVIDVLRGCGIRAETEVSILTAKSLIKLTNDNTLWMHDQVRDMGRQIVEQENLRDPGMRSRLWDRDEIMNLLKAKKGTRNIQGIVLDFKRKRLVRDRDGDEISWDYFRQKPSFTSAILYMKERYKRHVQDREEKKNQVILHTEQFESMVNLRLLQINYLRLEGKFKYLPAELKWLQWKECPLKSIPGDYCPRELAVLDLSHSDIEMVWGRNTKVAEKLIVMNLSDCYKLAAIPDLSGCQSLQKLVLKNCIGLTKIHESVMDLTALVHLNLSDCKNLVELPSYVYGLKSLEILNLSGCWKLKELPQMIGYMTSLKELLIDNTAIAVLPESIIKLTNLEKLNANSSKVKMLPTSIGNLCSLQELSLNHSPLVEVPNSVGRLKNLVFLSLVGCRSLSTIPDTIGTLKLLKKLSISVSGIQELPVSVGSLLYLKGLYVGECQSLCSLPDSIGALASLIELQLDRTSITNLPEQIGAMKMLRKFEMKNCKYLRALPESIGSMSALTTLDLFNANITELPDSFCMLENLIRLRLDGCKQLRKLPASIGNLKSLQEFLMGQTALMELPESFGMLSSLVVLTIGKGPSIDLAGNDIPNSVAMLTSFCNLTYLKELDARGWRISGRVPDEFERLSFLEILNLGHNSICSLPRSMKGLSVLKKLFLPDCKELLFLPPLPSSLIEVNVAKCSALERVDDISNLENLQELNLSNCEKVVDIPGLEHLKSLKRLYMTGCSACSHAVKRRFSKVLLKNIRILTMPGSQIPDWFSKETVGFSTVKNRKLEGIMVAGVFSLNHNIPNEFRGRMGGVEDVQAEILKLNDRVYNTTLRLLGIPMTNEEHFFLLRYAGYTPLVRQLQDGYALHVKKRNPPIDGGVELKKWGTHLIFEGDNHYDGDEESLDESQYSVSQRLAKFFQSS</sequence>
<dbReference type="Pfam" id="PF23282">
    <property type="entry name" value="WHD_ROQ1"/>
    <property type="match status" value="1"/>
</dbReference>
<keyword evidence="2" id="KW-0677">Repeat</keyword>
<dbReference type="InterPro" id="IPR027417">
    <property type="entry name" value="P-loop_NTPase"/>
</dbReference>
<evidence type="ECO:0000256" key="1">
    <source>
        <dbReference type="ARBA" id="ARBA00022614"/>
    </source>
</evidence>
<dbReference type="Proteomes" id="UP001163823">
    <property type="component" value="Chromosome 14"/>
</dbReference>
<dbReference type="SUPFAM" id="SSF52540">
    <property type="entry name" value="P-loop containing nucleoside triphosphate hydrolases"/>
    <property type="match status" value="1"/>
</dbReference>
<dbReference type="PROSITE" id="PS50104">
    <property type="entry name" value="TIR"/>
    <property type="match status" value="1"/>
</dbReference>
<dbReference type="PANTHER" id="PTHR11017:SF385">
    <property type="entry name" value="DISEASE RESISTANCE PROTEIN (TIR-NBS-LRR CLASS)-RELATED"/>
    <property type="match status" value="1"/>
</dbReference>
<dbReference type="GO" id="GO:0051707">
    <property type="term" value="P:response to other organism"/>
    <property type="evidence" value="ECO:0007669"/>
    <property type="project" value="UniProtKB-ARBA"/>
</dbReference>
<evidence type="ECO:0000313" key="5">
    <source>
        <dbReference type="EMBL" id="KAJ7943555.1"/>
    </source>
</evidence>
<accession>A0AAD7KRD5</accession>
<dbReference type="SUPFAM" id="SSF52058">
    <property type="entry name" value="L domain-like"/>
    <property type="match status" value="2"/>
</dbReference>
<dbReference type="SMART" id="SM00369">
    <property type="entry name" value="LRR_TYP"/>
    <property type="match status" value="8"/>
</dbReference>
<evidence type="ECO:0000313" key="6">
    <source>
        <dbReference type="Proteomes" id="UP001163823"/>
    </source>
</evidence>
<keyword evidence="6" id="KW-1185">Reference proteome</keyword>
<proteinExistence type="predicted"/>
<evidence type="ECO:0000256" key="2">
    <source>
        <dbReference type="ARBA" id="ARBA00022737"/>
    </source>
</evidence>
<dbReference type="GO" id="GO:0007165">
    <property type="term" value="P:signal transduction"/>
    <property type="evidence" value="ECO:0007669"/>
    <property type="project" value="InterPro"/>
</dbReference>
<dbReference type="InterPro" id="IPR055414">
    <property type="entry name" value="LRR_R13L4/SHOC2-like"/>
</dbReference>
<reference evidence="5" key="1">
    <citation type="journal article" date="2023" name="Science">
        <title>Elucidation of the pathway for biosynthesis of saponin adjuvants from the soapbark tree.</title>
        <authorList>
            <person name="Reed J."/>
            <person name="Orme A."/>
            <person name="El-Demerdash A."/>
            <person name="Owen C."/>
            <person name="Martin L.B.B."/>
            <person name="Misra R.C."/>
            <person name="Kikuchi S."/>
            <person name="Rejzek M."/>
            <person name="Martin A.C."/>
            <person name="Harkess A."/>
            <person name="Leebens-Mack J."/>
            <person name="Louveau T."/>
            <person name="Stephenson M.J."/>
            <person name="Osbourn A."/>
        </authorList>
    </citation>
    <scope>NUCLEOTIDE SEQUENCE</scope>
    <source>
        <strain evidence="5">S10</strain>
    </source>
</reference>
<dbReference type="Gene3D" id="3.40.50.10140">
    <property type="entry name" value="Toll/interleukin-1 receptor homology (TIR) domain"/>
    <property type="match status" value="1"/>
</dbReference>
<dbReference type="InterPro" id="IPR044974">
    <property type="entry name" value="Disease_R_plants"/>
</dbReference>
<dbReference type="Pfam" id="PF23598">
    <property type="entry name" value="LRR_14"/>
    <property type="match status" value="2"/>
</dbReference>